<dbReference type="EMBL" id="BSRZ01000009">
    <property type="protein sequence ID" value="GLW65554.1"/>
    <property type="molecule type" value="Genomic_DNA"/>
</dbReference>
<dbReference type="GO" id="GO:0044281">
    <property type="term" value="P:small molecule metabolic process"/>
    <property type="evidence" value="ECO:0007669"/>
    <property type="project" value="UniProtKB-ARBA"/>
</dbReference>
<dbReference type="Gene3D" id="1.20.120.1600">
    <property type="match status" value="1"/>
</dbReference>
<gene>
    <name evidence="4" type="ORF">Arub01_37980</name>
</gene>
<dbReference type="Proteomes" id="UP001165124">
    <property type="component" value="Unassembled WGS sequence"/>
</dbReference>
<dbReference type="SFLD" id="SFLDG01129">
    <property type="entry name" value="C1.5:_HAD__Beta-PGM__Phosphata"/>
    <property type="match status" value="1"/>
</dbReference>
<proteinExistence type="predicted"/>
<dbReference type="PRINTS" id="PR00413">
    <property type="entry name" value="HADHALOGNASE"/>
</dbReference>
<keyword evidence="2 4" id="KW-0378">Hydrolase</keyword>
<dbReference type="SUPFAM" id="SSF56784">
    <property type="entry name" value="HAD-like"/>
    <property type="match status" value="1"/>
</dbReference>
<protein>
    <submittedName>
        <fullName evidence="4">Hydrolase</fullName>
    </submittedName>
</protein>
<dbReference type="PANTHER" id="PTHR46470">
    <property type="entry name" value="N-ACYLNEURAMINATE-9-PHOSPHATASE"/>
    <property type="match status" value="1"/>
</dbReference>
<accession>A0A9W6UVX3</accession>
<sequence length="246" mass="26550">MEAPNTVEAVLFDLDGTLMDHDAAASEAVVRSLPGFDPERVACRWRELTEIAMEGYLAGRLDFMEQRRLRITTLAAELGLGAWDADRADAWMAEYQRRYRDAWRAYPDVRPVLEELGRRDLLLGVVTNGDAAQQRAKIQRIGLGAALPYVVASSEAGAAKPDPAIFRRACAGLGLAPHAVVYVGDRLDVDALGAASAGLHGVWLDRPREIGCPGGGAGDGEAAGPESVPVPRITTLTKLPDLFSWF</sequence>
<dbReference type="AlphaFoldDB" id="A0A9W6UVX3"/>
<evidence type="ECO:0000313" key="4">
    <source>
        <dbReference type="EMBL" id="GLW65554.1"/>
    </source>
</evidence>
<dbReference type="InterPro" id="IPR036412">
    <property type="entry name" value="HAD-like_sf"/>
</dbReference>
<dbReference type="InterPro" id="IPR051400">
    <property type="entry name" value="HAD-like_hydrolase"/>
</dbReference>
<dbReference type="Pfam" id="PF00702">
    <property type="entry name" value="Hydrolase"/>
    <property type="match status" value="1"/>
</dbReference>
<comment type="cofactor">
    <cofactor evidence="1">
        <name>Mg(2+)</name>
        <dbReference type="ChEBI" id="CHEBI:18420"/>
    </cofactor>
</comment>
<keyword evidence="5" id="KW-1185">Reference proteome</keyword>
<evidence type="ECO:0000256" key="3">
    <source>
        <dbReference type="ARBA" id="ARBA00022842"/>
    </source>
</evidence>
<dbReference type="PANTHER" id="PTHR46470:SF4">
    <property type="entry name" value="5-AMINO-6-(5-PHOSPHO-D-RIBITYLAMINO)URACIL PHOSPHATASE YIGB"/>
    <property type="match status" value="1"/>
</dbReference>
<dbReference type="NCBIfam" id="TIGR01509">
    <property type="entry name" value="HAD-SF-IA-v3"/>
    <property type="match status" value="1"/>
</dbReference>
<reference evidence="4" key="1">
    <citation type="submission" date="2023-02" db="EMBL/GenBank/DDBJ databases">
        <title>Actinomadura rubrobrunea NBRC 14622.</title>
        <authorList>
            <person name="Ichikawa N."/>
            <person name="Sato H."/>
            <person name="Tonouchi N."/>
        </authorList>
    </citation>
    <scope>NUCLEOTIDE SEQUENCE</scope>
    <source>
        <strain evidence="4">NBRC 14622</strain>
    </source>
</reference>
<dbReference type="SFLD" id="SFLDS00003">
    <property type="entry name" value="Haloacid_Dehalogenase"/>
    <property type="match status" value="1"/>
</dbReference>
<name>A0A9W6UVX3_9ACTN</name>
<evidence type="ECO:0000313" key="5">
    <source>
        <dbReference type="Proteomes" id="UP001165124"/>
    </source>
</evidence>
<dbReference type="NCBIfam" id="TIGR01549">
    <property type="entry name" value="HAD-SF-IA-v1"/>
    <property type="match status" value="1"/>
</dbReference>
<keyword evidence="3" id="KW-0460">Magnesium</keyword>
<comment type="caution">
    <text evidence="4">The sequence shown here is derived from an EMBL/GenBank/DDBJ whole genome shotgun (WGS) entry which is preliminary data.</text>
</comment>
<dbReference type="RefSeq" id="WP_067914224.1">
    <property type="nucleotide sequence ID" value="NZ_BSRZ01000009.1"/>
</dbReference>
<dbReference type="InterPro" id="IPR006439">
    <property type="entry name" value="HAD-SF_hydro_IA"/>
</dbReference>
<dbReference type="GO" id="GO:0016787">
    <property type="term" value="F:hydrolase activity"/>
    <property type="evidence" value="ECO:0007669"/>
    <property type="project" value="UniProtKB-KW"/>
</dbReference>
<organism evidence="4 5">
    <name type="scientific">Actinomadura rubrobrunea</name>
    <dbReference type="NCBI Taxonomy" id="115335"/>
    <lineage>
        <taxon>Bacteria</taxon>
        <taxon>Bacillati</taxon>
        <taxon>Actinomycetota</taxon>
        <taxon>Actinomycetes</taxon>
        <taxon>Streptosporangiales</taxon>
        <taxon>Thermomonosporaceae</taxon>
        <taxon>Actinomadura</taxon>
    </lineage>
</organism>
<dbReference type="Gene3D" id="3.40.50.1000">
    <property type="entry name" value="HAD superfamily/HAD-like"/>
    <property type="match status" value="1"/>
</dbReference>
<dbReference type="InterPro" id="IPR023214">
    <property type="entry name" value="HAD_sf"/>
</dbReference>
<evidence type="ECO:0000256" key="2">
    <source>
        <dbReference type="ARBA" id="ARBA00022801"/>
    </source>
</evidence>
<evidence type="ECO:0000256" key="1">
    <source>
        <dbReference type="ARBA" id="ARBA00001946"/>
    </source>
</evidence>